<evidence type="ECO:0000313" key="2">
    <source>
        <dbReference type="Proteomes" id="UP001597511"/>
    </source>
</evidence>
<dbReference type="RefSeq" id="WP_386093799.1">
    <property type="nucleotide sequence ID" value="NZ_JBHUOZ010000001.1"/>
</dbReference>
<reference evidence="2" key="1">
    <citation type="journal article" date="2019" name="Int. J. Syst. Evol. Microbiol.">
        <title>The Global Catalogue of Microorganisms (GCM) 10K type strain sequencing project: providing services to taxonomists for standard genome sequencing and annotation.</title>
        <authorList>
            <consortium name="The Broad Institute Genomics Platform"/>
            <consortium name="The Broad Institute Genome Sequencing Center for Infectious Disease"/>
            <person name="Wu L."/>
            <person name="Ma J."/>
        </authorList>
    </citation>
    <scope>NUCLEOTIDE SEQUENCE [LARGE SCALE GENOMIC DNA]</scope>
    <source>
        <strain evidence="2">KCTC 23299</strain>
    </source>
</reference>
<evidence type="ECO:0008006" key="3">
    <source>
        <dbReference type="Google" id="ProtNLM"/>
    </source>
</evidence>
<proteinExistence type="predicted"/>
<gene>
    <name evidence="1" type="ORF">ACFS6H_00510</name>
</gene>
<dbReference type="SUPFAM" id="SSF56935">
    <property type="entry name" value="Porins"/>
    <property type="match status" value="1"/>
</dbReference>
<dbReference type="PROSITE" id="PS51257">
    <property type="entry name" value="PROKAR_LIPOPROTEIN"/>
    <property type="match status" value="1"/>
</dbReference>
<dbReference type="EMBL" id="JBHUOZ010000001">
    <property type="protein sequence ID" value="MFD2918165.1"/>
    <property type="molecule type" value="Genomic_DNA"/>
</dbReference>
<dbReference type="Proteomes" id="UP001597511">
    <property type="component" value="Unassembled WGS sequence"/>
</dbReference>
<protein>
    <recommendedName>
        <fullName evidence="3">Long-chain fatty acid transport protein</fullName>
    </recommendedName>
</protein>
<organism evidence="1 2">
    <name type="scientific">Terrimonas rubra</name>
    <dbReference type="NCBI Taxonomy" id="1035890"/>
    <lineage>
        <taxon>Bacteria</taxon>
        <taxon>Pseudomonadati</taxon>
        <taxon>Bacteroidota</taxon>
        <taxon>Chitinophagia</taxon>
        <taxon>Chitinophagales</taxon>
        <taxon>Chitinophagaceae</taxon>
        <taxon>Terrimonas</taxon>
    </lineage>
</organism>
<sequence>MRIIKNVLTGLSITCSCTLLHAQNMSNPYSIYELGDIDFRHYNRTAGMGHTGIAFQSNTSFVDNNPASITSLIKSVYLVNVAATGKSVTYKGDPIGLDNSNSKDFWIKRFTLALKLNNFWASGIGYRQFSNMNYKFTGNKTIEGSNQTVSTIYEGDGGLHEYFWTNAFAVGKKKRLSFGVRSSLIAGGMNHSEIIADASLPNTFTTKIQDYVGKLRFQGGVLYRKPVSKKWDIALGATYAPASNITSERTVTVLEGSSEVNSNEFTGNKVFHLPQTFGLGLSLTKNNKTTYALDFVHEDWASFKVKETGWQLVNSNRISGGVNFSQYTYTRNGLVEKRNFQVGSFFNQSYLQIRNKPIYEYGITAGIGGILGQGLLYNVALEGGSRGTTQQKLIKENYVQLTLSFTYRDILYTKGKKYD</sequence>
<comment type="caution">
    <text evidence="1">The sequence shown here is derived from an EMBL/GenBank/DDBJ whole genome shotgun (WGS) entry which is preliminary data.</text>
</comment>
<evidence type="ECO:0000313" key="1">
    <source>
        <dbReference type="EMBL" id="MFD2918165.1"/>
    </source>
</evidence>
<dbReference type="Gene3D" id="2.40.160.60">
    <property type="entry name" value="Outer membrane protein transport protein (OMPP1/FadL/TodX)"/>
    <property type="match status" value="1"/>
</dbReference>
<keyword evidence="2" id="KW-1185">Reference proteome</keyword>
<accession>A0ABW5ZYR0</accession>
<name>A0ABW5ZYR0_9BACT</name>